<organism evidence="1 2">
    <name type="scientific">Cenococcum geophilum 1.58</name>
    <dbReference type="NCBI Taxonomy" id="794803"/>
    <lineage>
        <taxon>Eukaryota</taxon>
        <taxon>Fungi</taxon>
        <taxon>Dikarya</taxon>
        <taxon>Ascomycota</taxon>
        <taxon>Pezizomycotina</taxon>
        <taxon>Dothideomycetes</taxon>
        <taxon>Pleosporomycetidae</taxon>
        <taxon>Gloniales</taxon>
        <taxon>Gloniaceae</taxon>
        <taxon>Cenococcum</taxon>
    </lineage>
</organism>
<keyword evidence="2" id="KW-1185">Reference proteome</keyword>
<gene>
    <name evidence="1" type="ORF">K441DRAFT_623438</name>
</gene>
<dbReference type="EMBL" id="KV748265">
    <property type="protein sequence ID" value="OCK87195.1"/>
    <property type="molecule type" value="Genomic_DNA"/>
</dbReference>
<evidence type="ECO:0000313" key="2">
    <source>
        <dbReference type="Proteomes" id="UP000250078"/>
    </source>
</evidence>
<evidence type="ECO:0000313" key="1">
    <source>
        <dbReference type="EMBL" id="OCK87195.1"/>
    </source>
</evidence>
<accession>A0ACC8ELG7</accession>
<proteinExistence type="predicted"/>
<name>A0ACC8ELG7_9PEZI</name>
<dbReference type="Proteomes" id="UP000250078">
    <property type="component" value="Unassembled WGS sequence"/>
</dbReference>
<protein>
    <submittedName>
        <fullName evidence="1">Uncharacterized protein</fullName>
    </submittedName>
</protein>
<sequence length="476" mass="54658">MSEKSIQDESQEWWDYPKCLEDYDPVVVDGDAITKRMKELASDLFTDEDSVDVQIIERYESSEKTSVLTFSDENTLVFFIKADSRSSFPPNFRIISIPQTFSLSELSINRNCMQQLLVHFNVSLDFLNVLFKFGNQSHVFEESSGYTSVSLEPDGSYSVSYQLMYVEKNGRKPPKDPWSMRQTGVFHRYSSSNNTSLFIFLHPMKNSVAQRRLEALFEKGDRAGALSQEAMDIHVLLFSSYLNNWQVYIEELARIFKNLREKILAFDVSRDVNYNLSPDTLKELRNLEDKVSFRTSACLRGAIRTIEALKTLYEAHTVDGFTRDSGSKKMYSSLSAMLNRLEGHFASVEIMQKRVGATIGLLANLLDLRNQSTSDKLNNHMLALTQETVDDNATVRVITIFSLIYLPASFVASLLGTNLFSFQASNRRFVISTQFWIYVCVTIPLTVITLSTWWLMKSQQDKKRRQRRTQGKKVEP</sequence>
<reference evidence="1 2" key="1">
    <citation type="journal article" date="2016" name="Nat. Commun.">
        <title>Ectomycorrhizal ecology is imprinted in the genome of the dominant symbiotic fungus Cenococcum geophilum.</title>
        <authorList>
            <consortium name="DOE Joint Genome Institute"/>
            <person name="Peter M."/>
            <person name="Kohler A."/>
            <person name="Ohm R.A."/>
            <person name="Kuo A."/>
            <person name="Krutzmann J."/>
            <person name="Morin E."/>
            <person name="Arend M."/>
            <person name="Barry K.W."/>
            <person name="Binder M."/>
            <person name="Choi C."/>
            <person name="Clum A."/>
            <person name="Copeland A."/>
            <person name="Grisel N."/>
            <person name="Haridas S."/>
            <person name="Kipfer T."/>
            <person name="LaButti K."/>
            <person name="Lindquist E."/>
            <person name="Lipzen A."/>
            <person name="Maire R."/>
            <person name="Meier B."/>
            <person name="Mihaltcheva S."/>
            <person name="Molinier V."/>
            <person name="Murat C."/>
            <person name="Poggeler S."/>
            <person name="Quandt C.A."/>
            <person name="Sperisen C."/>
            <person name="Tritt A."/>
            <person name="Tisserant E."/>
            <person name="Crous P.W."/>
            <person name="Henrissat B."/>
            <person name="Nehls U."/>
            <person name="Egli S."/>
            <person name="Spatafora J.W."/>
            <person name="Grigoriev I.V."/>
            <person name="Martin F.M."/>
        </authorList>
    </citation>
    <scope>NUCLEOTIDE SEQUENCE [LARGE SCALE GENOMIC DNA]</scope>
    <source>
        <strain evidence="1 2">1.58</strain>
    </source>
</reference>